<name>A0A7J4KS92_9ARCH</name>
<accession>A0A7J4KS92</accession>
<evidence type="ECO:0000259" key="1">
    <source>
        <dbReference type="PROSITE" id="PS51740"/>
    </source>
</evidence>
<dbReference type="AlphaFoldDB" id="A0A7J4KS92"/>
<comment type="caution">
    <text evidence="2">The sequence shown here is derived from an EMBL/GenBank/DDBJ whole genome shotgun (WGS) entry which is preliminary data.</text>
</comment>
<evidence type="ECO:0000313" key="3">
    <source>
        <dbReference type="Proteomes" id="UP000527315"/>
    </source>
</evidence>
<dbReference type="GO" id="GO:0003677">
    <property type="term" value="F:DNA binding"/>
    <property type="evidence" value="ECO:0007669"/>
    <property type="project" value="UniProtKB-KW"/>
</dbReference>
<keyword evidence="2" id="KW-0238">DNA-binding</keyword>
<organism evidence="2 3">
    <name type="scientific">Candidatus Iainarchaeum sp</name>
    <dbReference type="NCBI Taxonomy" id="3101447"/>
    <lineage>
        <taxon>Archaea</taxon>
        <taxon>Candidatus Iainarchaeota</taxon>
        <taxon>Candidatus Iainarchaeia</taxon>
        <taxon>Candidatus Iainarchaeales</taxon>
        <taxon>Candidatus Iainarchaeaceae</taxon>
        <taxon>Candidatus Iainarchaeum</taxon>
    </lineage>
</organism>
<sequence>MYESITVVGERGQITIPKTIRDLEGIKAKDRVIVKIEDNKIVVEKALDKKEKEALMKEYFTKYSEIHKKINKEWEVVDKEANRFLDDY</sequence>
<dbReference type="SMART" id="SM00966">
    <property type="entry name" value="SpoVT_AbrB"/>
    <property type="match status" value="1"/>
</dbReference>
<dbReference type="InterPro" id="IPR007159">
    <property type="entry name" value="SpoVT-AbrB_dom"/>
</dbReference>
<dbReference type="Proteomes" id="UP000527315">
    <property type="component" value="Unassembled WGS sequence"/>
</dbReference>
<proteinExistence type="predicted"/>
<reference evidence="3" key="1">
    <citation type="journal article" date="2020" name="bioRxiv">
        <title>A rank-normalized archaeal taxonomy based on genome phylogeny resolves widespread incomplete and uneven classifications.</title>
        <authorList>
            <person name="Rinke C."/>
            <person name="Chuvochina M."/>
            <person name="Mussig A.J."/>
            <person name="Chaumeil P.-A."/>
            <person name="Waite D.W."/>
            <person name="Whitman W.B."/>
            <person name="Parks D.H."/>
            <person name="Hugenholtz P."/>
        </authorList>
    </citation>
    <scope>NUCLEOTIDE SEQUENCE [LARGE SCALE GENOMIC DNA]</scope>
</reference>
<evidence type="ECO:0000313" key="2">
    <source>
        <dbReference type="EMBL" id="HIH32863.1"/>
    </source>
</evidence>
<feature type="domain" description="SpoVT-AbrB" evidence="1">
    <location>
        <begin position="3"/>
        <end position="48"/>
    </location>
</feature>
<protein>
    <submittedName>
        <fullName evidence="2">AbrB/MazE/SpoVT family DNA-binding domain-containing protein</fullName>
    </submittedName>
</protein>
<dbReference type="EMBL" id="DUFJ01000032">
    <property type="protein sequence ID" value="HIH32863.1"/>
    <property type="molecule type" value="Genomic_DNA"/>
</dbReference>
<dbReference type="PROSITE" id="PS51740">
    <property type="entry name" value="SPOVT_ABRB"/>
    <property type="match status" value="1"/>
</dbReference>
<dbReference type="Pfam" id="PF04014">
    <property type="entry name" value="MazE_antitoxin"/>
    <property type="match status" value="1"/>
</dbReference>
<dbReference type="InterPro" id="IPR037914">
    <property type="entry name" value="SpoVT-AbrB_sf"/>
</dbReference>
<dbReference type="Gene3D" id="2.10.260.10">
    <property type="match status" value="1"/>
</dbReference>
<dbReference type="NCBIfam" id="TIGR01439">
    <property type="entry name" value="lp_hng_hel_AbrB"/>
    <property type="match status" value="1"/>
</dbReference>
<dbReference type="SUPFAM" id="SSF89447">
    <property type="entry name" value="AbrB/MazE/MraZ-like"/>
    <property type="match status" value="1"/>
</dbReference>
<gene>
    <name evidence="2" type="ORF">HA227_01285</name>
</gene>